<evidence type="ECO:0000313" key="2">
    <source>
        <dbReference type="Proteomes" id="UP000499080"/>
    </source>
</evidence>
<evidence type="ECO:0000313" key="1">
    <source>
        <dbReference type="EMBL" id="GBN16987.1"/>
    </source>
</evidence>
<dbReference type="EMBL" id="BGPR01006210">
    <property type="protein sequence ID" value="GBN16987.1"/>
    <property type="molecule type" value="Genomic_DNA"/>
</dbReference>
<dbReference type="AlphaFoldDB" id="A0A4Y2LUE0"/>
<organism evidence="1 2">
    <name type="scientific">Araneus ventricosus</name>
    <name type="common">Orbweaver spider</name>
    <name type="synonym">Epeira ventricosa</name>
    <dbReference type="NCBI Taxonomy" id="182803"/>
    <lineage>
        <taxon>Eukaryota</taxon>
        <taxon>Metazoa</taxon>
        <taxon>Ecdysozoa</taxon>
        <taxon>Arthropoda</taxon>
        <taxon>Chelicerata</taxon>
        <taxon>Arachnida</taxon>
        <taxon>Araneae</taxon>
        <taxon>Araneomorphae</taxon>
        <taxon>Entelegynae</taxon>
        <taxon>Araneoidea</taxon>
        <taxon>Araneidae</taxon>
        <taxon>Araneus</taxon>
    </lineage>
</organism>
<proteinExistence type="predicted"/>
<keyword evidence="2" id="KW-1185">Reference proteome</keyword>
<accession>A0A4Y2LUE0</accession>
<protein>
    <submittedName>
        <fullName evidence="1">Uncharacterized protein</fullName>
    </submittedName>
</protein>
<dbReference type="Proteomes" id="UP000499080">
    <property type="component" value="Unassembled WGS sequence"/>
</dbReference>
<comment type="caution">
    <text evidence="1">The sequence shown here is derived from an EMBL/GenBank/DDBJ whole genome shotgun (WGS) entry which is preliminary data.</text>
</comment>
<name>A0A4Y2LUE0_ARAVE</name>
<sequence>MDNCNRPFSSLPDLPVLRKWQEVIKNLKGRRKINQESRERQTRTAESFAPPRIEIPRFEQLGALGRKKKATLCPIQIRTPRTAPGAALAWRDFLVWLSFAFSQ</sequence>
<reference evidence="1 2" key="1">
    <citation type="journal article" date="2019" name="Sci. Rep.">
        <title>Orb-weaving spider Araneus ventricosus genome elucidates the spidroin gene catalogue.</title>
        <authorList>
            <person name="Kono N."/>
            <person name="Nakamura H."/>
            <person name="Ohtoshi R."/>
            <person name="Moran D.A.P."/>
            <person name="Shinohara A."/>
            <person name="Yoshida Y."/>
            <person name="Fujiwara M."/>
            <person name="Mori M."/>
            <person name="Tomita M."/>
            <person name="Arakawa K."/>
        </authorList>
    </citation>
    <scope>NUCLEOTIDE SEQUENCE [LARGE SCALE GENOMIC DNA]</scope>
</reference>
<gene>
    <name evidence="1" type="ORF">AVEN_72873_1</name>
</gene>